<dbReference type="EMBL" id="JACGCM010001644">
    <property type="protein sequence ID" value="KAF6152341.1"/>
    <property type="molecule type" value="Genomic_DNA"/>
</dbReference>
<organism evidence="2 3">
    <name type="scientific">Kingdonia uniflora</name>
    <dbReference type="NCBI Taxonomy" id="39325"/>
    <lineage>
        <taxon>Eukaryota</taxon>
        <taxon>Viridiplantae</taxon>
        <taxon>Streptophyta</taxon>
        <taxon>Embryophyta</taxon>
        <taxon>Tracheophyta</taxon>
        <taxon>Spermatophyta</taxon>
        <taxon>Magnoliopsida</taxon>
        <taxon>Ranunculales</taxon>
        <taxon>Circaeasteraceae</taxon>
        <taxon>Kingdonia</taxon>
    </lineage>
</organism>
<feature type="non-terminal residue" evidence="2">
    <location>
        <position position="136"/>
    </location>
</feature>
<sequence>MMMLVQLSYLNHIQTWRSWKFGTTVVPSSLPTILIHYAASIIIHSVQKVGGITQTGIASLSSSSRIRFNASSTTVAYPNLKELIINGQKHWEEWVMETSSEDINLMPLLQRLDIYECPELIFDGDAGSLSRSLPFS</sequence>
<dbReference type="EMBL" id="JACGCM010000024">
    <property type="protein sequence ID" value="KAF6176879.1"/>
    <property type="molecule type" value="Genomic_DNA"/>
</dbReference>
<dbReference type="AlphaFoldDB" id="A0A7J7PBT0"/>
<gene>
    <name evidence="1" type="ORF">GIB67_005995</name>
    <name evidence="2" type="ORF">GIB67_007977</name>
</gene>
<evidence type="ECO:0000313" key="1">
    <source>
        <dbReference type="EMBL" id="KAF6152341.1"/>
    </source>
</evidence>
<keyword evidence="3" id="KW-1185">Reference proteome</keyword>
<dbReference type="Proteomes" id="UP000541444">
    <property type="component" value="Unassembled WGS sequence"/>
</dbReference>
<comment type="caution">
    <text evidence="2">The sequence shown here is derived from an EMBL/GenBank/DDBJ whole genome shotgun (WGS) entry which is preliminary data.</text>
</comment>
<accession>A0A7J7PBT0</accession>
<evidence type="ECO:0000313" key="2">
    <source>
        <dbReference type="EMBL" id="KAF6176879.1"/>
    </source>
</evidence>
<reference evidence="2 3" key="1">
    <citation type="journal article" date="2020" name="IScience">
        <title>Genome Sequencing of the Endangered Kingdonia uniflora (Circaeasteraceae, Ranunculales) Reveals Potential Mechanisms of Evolutionary Specialization.</title>
        <authorList>
            <person name="Sun Y."/>
            <person name="Deng T."/>
            <person name="Zhang A."/>
            <person name="Moore M.J."/>
            <person name="Landis J.B."/>
            <person name="Lin N."/>
            <person name="Zhang H."/>
            <person name="Zhang X."/>
            <person name="Huang J."/>
            <person name="Zhang X."/>
            <person name="Sun H."/>
            <person name="Wang H."/>
        </authorList>
    </citation>
    <scope>NUCLEOTIDE SEQUENCE [LARGE SCALE GENOMIC DNA]</scope>
    <source>
        <strain evidence="2">TB1705</strain>
        <tissue evidence="2">Leaf</tissue>
    </source>
</reference>
<proteinExistence type="predicted"/>
<evidence type="ECO:0000313" key="3">
    <source>
        <dbReference type="Proteomes" id="UP000541444"/>
    </source>
</evidence>
<name>A0A7J7PBT0_9MAGN</name>
<protein>
    <submittedName>
        <fullName evidence="2">Uncharacterized protein</fullName>
    </submittedName>
</protein>